<evidence type="ECO:0000259" key="2">
    <source>
        <dbReference type="PROSITE" id="PS50003"/>
    </source>
</evidence>
<dbReference type="GO" id="GO:0005547">
    <property type="term" value="F:phosphatidylinositol-3,4,5-trisphosphate binding"/>
    <property type="evidence" value="ECO:0007669"/>
    <property type="project" value="UniProtKB-ARBA"/>
</dbReference>
<dbReference type="EMBL" id="ADBJ01000025">
    <property type="protein sequence ID" value="EFA81765.1"/>
    <property type="molecule type" value="Genomic_DNA"/>
</dbReference>
<feature type="compositionally biased region" description="Low complexity" evidence="1">
    <location>
        <begin position="188"/>
        <end position="210"/>
    </location>
</feature>
<evidence type="ECO:0000256" key="1">
    <source>
        <dbReference type="SAM" id="MobiDB-lite"/>
    </source>
</evidence>
<dbReference type="FunFam" id="2.30.29.30:FF:000286">
    <property type="entry name" value="PH-protein kinase domain containing protein"/>
    <property type="match status" value="1"/>
</dbReference>
<organism evidence="3 4">
    <name type="scientific">Heterostelium pallidum (strain ATCC 26659 / Pp 5 / PN500)</name>
    <name type="common">Cellular slime mold</name>
    <name type="synonym">Polysphondylium pallidum</name>
    <dbReference type="NCBI Taxonomy" id="670386"/>
    <lineage>
        <taxon>Eukaryota</taxon>
        <taxon>Amoebozoa</taxon>
        <taxon>Evosea</taxon>
        <taxon>Eumycetozoa</taxon>
        <taxon>Dictyostelia</taxon>
        <taxon>Acytosteliales</taxon>
        <taxon>Acytosteliaceae</taxon>
        <taxon>Heterostelium</taxon>
    </lineage>
</organism>
<dbReference type="PANTHER" id="PTHR14336">
    <property type="entry name" value="TANDEM PH DOMAIN CONTAINING PROTEIN"/>
    <property type="match status" value="1"/>
</dbReference>
<comment type="caution">
    <text evidence="3">The sequence shown here is derived from an EMBL/GenBank/DDBJ whole genome shotgun (WGS) entry which is preliminary data.</text>
</comment>
<evidence type="ECO:0000313" key="4">
    <source>
        <dbReference type="Proteomes" id="UP000001396"/>
    </source>
</evidence>
<dbReference type="Proteomes" id="UP000001396">
    <property type="component" value="Unassembled WGS sequence"/>
</dbReference>
<gene>
    <name evidence="3" type="ORF">PPL_05760</name>
</gene>
<dbReference type="Gene3D" id="2.30.29.30">
    <property type="entry name" value="Pleckstrin-homology domain (PH domain)/Phosphotyrosine-binding domain (PTB)"/>
    <property type="match status" value="1"/>
</dbReference>
<dbReference type="GeneID" id="31361244"/>
<dbReference type="SUPFAM" id="SSF50729">
    <property type="entry name" value="PH domain-like"/>
    <property type="match status" value="1"/>
</dbReference>
<dbReference type="RefSeq" id="XP_020433882.1">
    <property type="nucleotide sequence ID" value="XM_020576633.1"/>
</dbReference>
<dbReference type="PANTHER" id="PTHR14336:SF8">
    <property type="entry name" value="PROTEIN OPY1"/>
    <property type="match status" value="1"/>
</dbReference>
<dbReference type="FunCoup" id="D3BB28">
    <property type="interactions" value="805"/>
</dbReference>
<reference evidence="3 4" key="1">
    <citation type="journal article" date="2011" name="Genome Res.">
        <title>Phylogeny-wide analysis of social amoeba genomes highlights ancient origins for complex intercellular communication.</title>
        <authorList>
            <person name="Heidel A.J."/>
            <person name="Lawal H.M."/>
            <person name="Felder M."/>
            <person name="Schilde C."/>
            <person name="Helps N.R."/>
            <person name="Tunggal B."/>
            <person name="Rivero F."/>
            <person name="John U."/>
            <person name="Schleicher M."/>
            <person name="Eichinger L."/>
            <person name="Platzer M."/>
            <person name="Noegel A.A."/>
            <person name="Schaap P."/>
            <person name="Gloeckner G."/>
        </authorList>
    </citation>
    <scope>NUCLEOTIDE SEQUENCE [LARGE SCALE GENOMIC DNA]</scope>
    <source>
        <strain evidence="4">ATCC 26659 / Pp 5 / PN500</strain>
    </source>
</reference>
<evidence type="ECO:0000313" key="3">
    <source>
        <dbReference type="EMBL" id="EFA81765.1"/>
    </source>
</evidence>
<sequence length="266" mass="29960">MKNETNIVSSNTSNGASTLPNIPMNITVNELFCVDKRNGYLKKLGGKGISKNWRRRFFVLTNTGILYYFKQRTSTEAVGAVDLSQYTKCYKDKTKKNYFFITNENDPSQRVFHLIADSAQEMEEWITEITSFFEGDVSDLKQHLMGVKQQKSDSKLNVAQSSNRDDDLDKFQLVFKGERVSLLLSDQNSGNNNNNSSSSGSGSAASTSSSPIEQSPKVTKNPPPIPVRRPTFPEIQNNQFLEELRNSSKDDDDDDEDDNNNTEPNQ</sequence>
<accession>D3BB28</accession>
<feature type="domain" description="PH" evidence="2">
    <location>
        <begin position="34"/>
        <end position="134"/>
    </location>
</feature>
<dbReference type="Pfam" id="PF00169">
    <property type="entry name" value="PH"/>
    <property type="match status" value="1"/>
</dbReference>
<proteinExistence type="predicted"/>
<keyword evidence="4" id="KW-1185">Reference proteome</keyword>
<dbReference type="InterPro" id="IPR011993">
    <property type="entry name" value="PH-like_dom_sf"/>
</dbReference>
<dbReference type="InterPro" id="IPR001849">
    <property type="entry name" value="PH_domain"/>
</dbReference>
<dbReference type="InParanoid" id="D3BB28"/>
<feature type="compositionally biased region" description="Acidic residues" evidence="1">
    <location>
        <begin position="250"/>
        <end position="260"/>
    </location>
</feature>
<dbReference type="PROSITE" id="PS50003">
    <property type="entry name" value="PH_DOMAIN"/>
    <property type="match status" value="1"/>
</dbReference>
<dbReference type="InterPro" id="IPR051707">
    <property type="entry name" value="PI-Interact_SigTrans_Reg"/>
</dbReference>
<protein>
    <recommendedName>
        <fullName evidence="2">PH domain-containing protein</fullName>
    </recommendedName>
</protein>
<feature type="region of interest" description="Disordered" evidence="1">
    <location>
        <begin position="185"/>
        <end position="266"/>
    </location>
</feature>
<dbReference type="SMART" id="SM00233">
    <property type="entry name" value="PH"/>
    <property type="match status" value="1"/>
</dbReference>
<dbReference type="AlphaFoldDB" id="D3BB28"/>
<dbReference type="OMA" id="KGISKNW"/>
<name>D3BB28_HETP5</name>